<keyword evidence="2" id="KW-1185">Reference proteome</keyword>
<dbReference type="Ensembl" id="ENSACAT00000027965.3">
    <property type="protein sequence ID" value="ENSACAP00000018171.2"/>
    <property type="gene ID" value="ENSACAG00000024814.3"/>
</dbReference>
<proteinExistence type="predicted"/>
<dbReference type="GO" id="GO:0005882">
    <property type="term" value="C:intermediate filament"/>
    <property type="evidence" value="ECO:0007669"/>
    <property type="project" value="InterPro"/>
</dbReference>
<name>H9GQG3_ANOCA</name>
<protein>
    <recommendedName>
        <fullName evidence="3">Keratin</fullName>
    </recommendedName>
</protein>
<dbReference type="Proteomes" id="UP000001646">
    <property type="component" value="Unplaced"/>
</dbReference>
<dbReference type="HOGENOM" id="CLU_2548699_0_0_1"/>
<reference evidence="1" key="3">
    <citation type="submission" date="2025-09" db="UniProtKB">
        <authorList>
            <consortium name="Ensembl"/>
        </authorList>
    </citation>
    <scope>IDENTIFICATION</scope>
</reference>
<dbReference type="GO" id="GO:0005200">
    <property type="term" value="F:structural constituent of cytoskeleton"/>
    <property type="evidence" value="ECO:0007669"/>
    <property type="project" value="InterPro"/>
</dbReference>
<dbReference type="InterPro" id="IPR003461">
    <property type="entry name" value="Keratin"/>
</dbReference>
<reference evidence="1" key="1">
    <citation type="submission" date="2009-12" db="EMBL/GenBank/DDBJ databases">
        <title>The Genome Sequence of Anolis carolinensis (Green Anole Lizard).</title>
        <authorList>
            <consortium name="The Genome Sequencing Platform"/>
            <person name="Di Palma F."/>
            <person name="Alfoldi J."/>
            <person name="Heiman D."/>
            <person name="Young S."/>
            <person name="Grabherr M."/>
            <person name="Johnson J."/>
            <person name="Lander E.S."/>
            <person name="Lindblad-Toh K."/>
        </authorList>
    </citation>
    <scope>NUCLEOTIDE SEQUENCE [LARGE SCALE GENOMIC DNA]</scope>
    <source>
        <strain evidence="1">JBL SC #1</strain>
    </source>
</reference>
<dbReference type="Pfam" id="PF02422">
    <property type="entry name" value="Keratin"/>
    <property type="match status" value="1"/>
</dbReference>
<reference evidence="1" key="2">
    <citation type="submission" date="2025-08" db="UniProtKB">
        <authorList>
            <consortium name="Ensembl"/>
        </authorList>
    </citation>
    <scope>IDENTIFICATION</scope>
</reference>
<evidence type="ECO:0008006" key="3">
    <source>
        <dbReference type="Google" id="ProtNLM"/>
    </source>
</evidence>
<evidence type="ECO:0000313" key="1">
    <source>
        <dbReference type="Ensembl" id="ENSACAP00000018171.2"/>
    </source>
</evidence>
<accession>H9GQG3</accession>
<dbReference type="AlphaFoldDB" id="H9GQG3"/>
<sequence length="170" mass="16068">MSYCQSVCDVPCGVNYGYGGVGSCGLVPVYGGGALSGGWGAGGALSGGWGAGGALSGVGGGLGYGPVACASQLAGSEVVIQPPASVVSIPGPILSSTGEPALVSGYSACAGYGYPALGSGGGFSGGSSSGGYGRLGYGGRYGSGYCGGYGSGYGGYGRVRRYSQKRCGPC</sequence>
<evidence type="ECO:0000313" key="2">
    <source>
        <dbReference type="Proteomes" id="UP000001646"/>
    </source>
</evidence>
<dbReference type="InParanoid" id="H9GQG3"/>
<organism evidence="1 2">
    <name type="scientific">Anolis carolinensis</name>
    <name type="common">Green anole</name>
    <name type="synonym">American chameleon</name>
    <dbReference type="NCBI Taxonomy" id="28377"/>
    <lineage>
        <taxon>Eukaryota</taxon>
        <taxon>Metazoa</taxon>
        <taxon>Chordata</taxon>
        <taxon>Craniata</taxon>
        <taxon>Vertebrata</taxon>
        <taxon>Euteleostomi</taxon>
        <taxon>Lepidosauria</taxon>
        <taxon>Squamata</taxon>
        <taxon>Bifurcata</taxon>
        <taxon>Unidentata</taxon>
        <taxon>Episquamata</taxon>
        <taxon>Toxicofera</taxon>
        <taxon>Iguania</taxon>
        <taxon>Dactyloidae</taxon>
        <taxon>Anolis</taxon>
    </lineage>
</organism>
<dbReference type="Bgee" id="ENSACAG00000024814">
    <property type="expression patterns" value="Expressed in dewlap and 1 other cell type or tissue"/>
</dbReference>